<evidence type="ECO:0000313" key="8">
    <source>
        <dbReference type="Proteomes" id="UP001432322"/>
    </source>
</evidence>
<proteinExistence type="inferred from homology"/>
<comment type="similarity">
    <text evidence="1">Belongs to the UDP-glycosyltransferase family.</text>
</comment>
<feature type="non-terminal residue" evidence="7">
    <location>
        <position position="108"/>
    </location>
</feature>
<keyword evidence="5" id="KW-0732">Signal</keyword>
<comment type="caution">
    <text evidence="7">The sequence shown here is derived from an EMBL/GenBank/DDBJ whole genome shotgun (WGS) entry which is preliminary data.</text>
</comment>
<evidence type="ECO:0000313" key="7">
    <source>
        <dbReference type="EMBL" id="GMT15660.1"/>
    </source>
</evidence>
<feature type="non-terminal residue" evidence="7">
    <location>
        <position position="1"/>
    </location>
</feature>
<dbReference type="PANTHER" id="PTHR48043:SF23">
    <property type="entry name" value="UDP-GLUCURONOSYLTRANSFERASE"/>
    <property type="match status" value="1"/>
</dbReference>
<evidence type="ECO:0000256" key="2">
    <source>
        <dbReference type="ARBA" id="ARBA00012544"/>
    </source>
</evidence>
<evidence type="ECO:0000256" key="3">
    <source>
        <dbReference type="ARBA" id="ARBA00022676"/>
    </source>
</evidence>
<sequence>FYGSIADILVDAGHDVTTLLPEIDPSWSDGTLKSKKIHVELSPESRKVAQKLKSGAASWFLRDNFEFVGPFFRGTPYADQFAIHCRGVLEKTALIEKLREEKFDVMIT</sequence>
<dbReference type="EC" id="2.4.1.17" evidence="2"/>
<dbReference type="PANTHER" id="PTHR48043">
    <property type="entry name" value="EG:EG0003.4 PROTEIN-RELATED"/>
    <property type="match status" value="1"/>
</dbReference>
<dbReference type="InterPro" id="IPR002213">
    <property type="entry name" value="UDP_glucos_trans"/>
</dbReference>
<dbReference type="InterPro" id="IPR050271">
    <property type="entry name" value="UDP-glycosyltransferase"/>
</dbReference>
<organism evidence="7 8">
    <name type="scientific">Pristionchus fissidentatus</name>
    <dbReference type="NCBI Taxonomy" id="1538716"/>
    <lineage>
        <taxon>Eukaryota</taxon>
        <taxon>Metazoa</taxon>
        <taxon>Ecdysozoa</taxon>
        <taxon>Nematoda</taxon>
        <taxon>Chromadorea</taxon>
        <taxon>Rhabditida</taxon>
        <taxon>Rhabditina</taxon>
        <taxon>Diplogasteromorpha</taxon>
        <taxon>Diplogasteroidea</taxon>
        <taxon>Neodiplogasteridae</taxon>
        <taxon>Pristionchus</taxon>
    </lineage>
</organism>
<accession>A0AAV5VCK8</accession>
<evidence type="ECO:0000256" key="4">
    <source>
        <dbReference type="ARBA" id="ARBA00022679"/>
    </source>
</evidence>
<reference evidence="7" key="1">
    <citation type="submission" date="2023-10" db="EMBL/GenBank/DDBJ databases">
        <title>Genome assembly of Pristionchus species.</title>
        <authorList>
            <person name="Yoshida K."/>
            <person name="Sommer R.J."/>
        </authorList>
    </citation>
    <scope>NUCLEOTIDE SEQUENCE</scope>
    <source>
        <strain evidence="7">RS5133</strain>
    </source>
</reference>
<dbReference type="GO" id="GO:0015020">
    <property type="term" value="F:glucuronosyltransferase activity"/>
    <property type="evidence" value="ECO:0007669"/>
    <property type="project" value="UniProtKB-EC"/>
</dbReference>
<dbReference type="EMBL" id="BTSY01000002">
    <property type="protein sequence ID" value="GMT15660.1"/>
    <property type="molecule type" value="Genomic_DNA"/>
</dbReference>
<evidence type="ECO:0000256" key="6">
    <source>
        <dbReference type="ARBA" id="ARBA00047475"/>
    </source>
</evidence>
<dbReference type="AlphaFoldDB" id="A0AAV5VCK8"/>
<keyword evidence="8" id="KW-1185">Reference proteome</keyword>
<name>A0AAV5VCK8_9BILA</name>
<protein>
    <recommendedName>
        <fullName evidence="2">glucuronosyltransferase</fullName>
        <ecNumber evidence="2">2.4.1.17</ecNumber>
    </recommendedName>
</protein>
<evidence type="ECO:0000256" key="5">
    <source>
        <dbReference type="ARBA" id="ARBA00022729"/>
    </source>
</evidence>
<dbReference type="Proteomes" id="UP001432322">
    <property type="component" value="Unassembled WGS sequence"/>
</dbReference>
<keyword evidence="4" id="KW-0808">Transferase</keyword>
<keyword evidence="3" id="KW-0328">Glycosyltransferase</keyword>
<comment type="catalytic activity">
    <reaction evidence="6">
        <text>glucuronate acceptor + UDP-alpha-D-glucuronate = acceptor beta-D-glucuronoside + UDP + H(+)</text>
        <dbReference type="Rhea" id="RHEA:21032"/>
        <dbReference type="ChEBI" id="CHEBI:15378"/>
        <dbReference type="ChEBI" id="CHEBI:58052"/>
        <dbReference type="ChEBI" id="CHEBI:58223"/>
        <dbReference type="ChEBI" id="CHEBI:132367"/>
        <dbReference type="ChEBI" id="CHEBI:132368"/>
        <dbReference type="EC" id="2.4.1.17"/>
    </reaction>
</comment>
<evidence type="ECO:0000256" key="1">
    <source>
        <dbReference type="ARBA" id="ARBA00009995"/>
    </source>
</evidence>
<dbReference type="Pfam" id="PF00201">
    <property type="entry name" value="UDPGT"/>
    <property type="match status" value="1"/>
</dbReference>
<gene>
    <name evidence="7" type="ORF">PFISCL1PPCAC_6957</name>
</gene>